<dbReference type="OrthoDB" id="5109343at2"/>
<dbReference type="Pfam" id="PF00583">
    <property type="entry name" value="Acetyltransf_1"/>
    <property type="match status" value="1"/>
</dbReference>
<protein>
    <submittedName>
        <fullName evidence="2">Acetyltransferase (GNAT) family protein</fullName>
    </submittedName>
</protein>
<reference evidence="3" key="1">
    <citation type="submission" date="2019-10" db="EMBL/GenBank/DDBJ databases">
        <title>Complete genome sequence of Corynebacterium urogenitalis DSM 108747, isolated from the genital tract of a cow.</title>
        <authorList>
            <person name="Ruckert C."/>
            <person name="Ballas P."/>
            <person name="Wagener K."/>
            <person name="Drillich M."/>
            <person name="Kaempfer P."/>
            <person name="Busse H.-J."/>
            <person name="Ehling-Schulz M."/>
        </authorList>
    </citation>
    <scope>NUCLEOTIDE SEQUENCE [LARGE SCALE GENOMIC DNA]</scope>
    <source>
        <strain evidence="3">LMM 1652</strain>
    </source>
</reference>
<dbReference type="InterPro" id="IPR016181">
    <property type="entry name" value="Acyl_CoA_acyltransferase"/>
</dbReference>
<dbReference type="KEGG" id="cuo:CUROG_08445"/>
<evidence type="ECO:0000259" key="1">
    <source>
        <dbReference type="PROSITE" id="PS51186"/>
    </source>
</evidence>
<dbReference type="EMBL" id="CP045032">
    <property type="protein sequence ID" value="QFQ03037.1"/>
    <property type="molecule type" value="Genomic_DNA"/>
</dbReference>
<dbReference type="AlphaFoldDB" id="A0A5J6ZBX0"/>
<evidence type="ECO:0000313" key="3">
    <source>
        <dbReference type="Proteomes" id="UP000326711"/>
    </source>
</evidence>
<dbReference type="InterPro" id="IPR000182">
    <property type="entry name" value="GNAT_dom"/>
</dbReference>
<evidence type="ECO:0000313" key="2">
    <source>
        <dbReference type="EMBL" id="QFQ03037.1"/>
    </source>
</evidence>
<proteinExistence type="predicted"/>
<dbReference type="PROSITE" id="PS51186">
    <property type="entry name" value="GNAT"/>
    <property type="match status" value="1"/>
</dbReference>
<sequence>MLTTRLLKETDTDWFSELYAANQRDALSPEEREKYGFVQGSSGPEAVDKWIHSGRGLVAELDGQPAGVAMAGPSTVPSDHPAGRAMEIAVNEGIDRPILWGPVVVGRAFRGQGISRALWEAAVATYRGEYAHAVAMVELSNRVSYEAHLHMGWKVIGEMSIDERNYAAIAKPLTV</sequence>
<dbReference type="CDD" id="cd04301">
    <property type="entry name" value="NAT_SF"/>
    <property type="match status" value="1"/>
</dbReference>
<accession>A0A5J6ZBX0</accession>
<dbReference type="SUPFAM" id="SSF55729">
    <property type="entry name" value="Acyl-CoA N-acyltransferases (Nat)"/>
    <property type="match status" value="1"/>
</dbReference>
<dbReference type="Proteomes" id="UP000326711">
    <property type="component" value="Chromosome"/>
</dbReference>
<organism evidence="2 3">
    <name type="scientific">Corynebacterium urogenitale</name>
    <dbReference type="NCBI Taxonomy" id="2487892"/>
    <lineage>
        <taxon>Bacteria</taxon>
        <taxon>Bacillati</taxon>
        <taxon>Actinomycetota</taxon>
        <taxon>Actinomycetes</taxon>
        <taxon>Mycobacteriales</taxon>
        <taxon>Corynebacteriaceae</taxon>
        <taxon>Corynebacterium</taxon>
    </lineage>
</organism>
<feature type="domain" description="N-acetyltransferase" evidence="1">
    <location>
        <begin position="2"/>
        <end position="175"/>
    </location>
</feature>
<dbReference type="GO" id="GO:0016747">
    <property type="term" value="F:acyltransferase activity, transferring groups other than amino-acyl groups"/>
    <property type="evidence" value="ECO:0007669"/>
    <property type="project" value="InterPro"/>
</dbReference>
<dbReference type="Gene3D" id="3.40.630.30">
    <property type="match status" value="1"/>
</dbReference>
<keyword evidence="3" id="KW-1185">Reference proteome</keyword>
<keyword evidence="2" id="KW-0808">Transferase</keyword>
<dbReference type="RefSeq" id="WP_151903327.1">
    <property type="nucleotide sequence ID" value="NZ_CP045032.1"/>
</dbReference>
<name>A0A5J6ZBX0_9CORY</name>
<gene>
    <name evidence="2" type="ORF">CUROG_08445</name>
</gene>